<dbReference type="InterPro" id="IPR001611">
    <property type="entry name" value="Leu-rich_rpt"/>
</dbReference>
<evidence type="ECO:0000256" key="2">
    <source>
        <dbReference type="ARBA" id="ARBA00022737"/>
    </source>
</evidence>
<feature type="compositionally biased region" description="Polar residues" evidence="3">
    <location>
        <begin position="51"/>
        <end position="60"/>
    </location>
</feature>
<keyword evidence="5" id="KW-1185">Reference proteome</keyword>
<protein>
    <submittedName>
        <fullName evidence="4">Uncharacterized protein</fullName>
    </submittedName>
</protein>
<comment type="caution">
    <text evidence="4">The sequence shown here is derived from an EMBL/GenBank/DDBJ whole genome shotgun (WGS) entry which is preliminary data.</text>
</comment>
<dbReference type="Gene3D" id="3.80.10.10">
    <property type="entry name" value="Ribonuclease Inhibitor"/>
    <property type="match status" value="1"/>
</dbReference>
<accession>A0AA88IXU6</accession>
<evidence type="ECO:0000256" key="1">
    <source>
        <dbReference type="ARBA" id="ARBA00022614"/>
    </source>
</evidence>
<evidence type="ECO:0000256" key="3">
    <source>
        <dbReference type="SAM" id="MobiDB-lite"/>
    </source>
</evidence>
<dbReference type="EMBL" id="JAUPFM010000223">
    <property type="protein sequence ID" value="KAK2810639.1"/>
    <property type="molecule type" value="Genomic_DNA"/>
</dbReference>
<dbReference type="Pfam" id="PF13516">
    <property type="entry name" value="LRR_6"/>
    <property type="match status" value="2"/>
</dbReference>
<reference evidence="4" key="1">
    <citation type="submission" date="2023-07" db="EMBL/GenBank/DDBJ databases">
        <title>Chromosome-level Genome Assembly of Striped Snakehead (Channa striata).</title>
        <authorList>
            <person name="Liu H."/>
        </authorList>
    </citation>
    <scope>NUCLEOTIDE SEQUENCE</scope>
    <source>
        <strain evidence="4">Gz</strain>
        <tissue evidence="4">Muscle</tissue>
    </source>
</reference>
<dbReference type="Proteomes" id="UP001187415">
    <property type="component" value="Unassembled WGS sequence"/>
</dbReference>
<dbReference type="AlphaFoldDB" id="A0AA88IXU6"/>
<dbReference type="SMART" id="SM00368">
    <property type="entry name" value="LRR_RI"/>
    <property type="match status" value="3"/>
</dbReference>
<keyword evidence="1" id="KW-0433">Leucine-rich repeat</keyword>
<sequence>MEKDGDRAKSVGSSCLSMRSDWSKEEPPDLSPEPGPSDTKGQDHRQRAESAGSSSPSMRSDLSKDNPPDLSPEPGPSDTINKKRTQLDLSWNNLQDPGVKLLCGFLESPDCRLETLRLFYCRFSKISCDSLGSALKSNPSHLRKLDLNGNNLGGSAVKLLSDLRKSPDCRLKTLSWKYSVYL</sequence>
<evidence type="ECO:0000313" key="5">
    <source>
        <dbReference type="Proteomes" id="UP001187415"/>
    </source>
</evidence>
<feature type="region of interest" description="Disordered" evidence="3">
    <location>
        <begin position="1"/>
        <end position="82"/>
    </location>
</feature>
<dbReference type="InterPro" id="IPR051261">
    <property type="entry name" value="NLR"/>
</dbReference>
<keyword evidence="2" id="KW-0677">Repeat</keyword>
<dbReference type="SUPFAM" id="SSF52047">
    <property type="entry name" value="RNI-like"/>
    <property type="match status" value="1"/>
</dbReference>
<gene>
    <name evidence="4" type="ORF">Q5P01_000371</name>
</gene>
<dbReference type="PANTHER" id="PTHR24106">
    <property type="entry name" value="NACHT, LRR AND CARD DOMAINS-CONTAINING"/>
    <property type="match status" value="1"/>
</dbReference>
<dbReference type="InterPro" id="IPR032675">
    <property type="entry name" value="LRR_dom_sf"/>
</dbReference>
<name>A0AA88IXU6_CHASR</name>
<organism evidence="4 5">
    <name type="scientific">Channa striata</name>
    <name type="common">Snakehead murrel</name>
    <name type="synonym">Ophicephalus striatus</name>
    <dbReference type="NCBI Taxonomy" id="64152"/>
    <lineage>
        <taxon>Eukaryota</taxon>
        <taxon>Metazoa</taxon>
        <taxon>Chordata</taxon>
        <taxon>Craniata</taxon>
        <taxon>Vertebrata</taxon>
        <taxon>Euteleostomi</taxon>
        <taxon>Actinopterygii</taxon>
        <taxon>Neopterygii</taxon>
        <taxon>Teleostei</taxon>
        <taxon>Neoteleostei</taxon>
        <taxon>Acanthomorphata</taxon>
        <taxon>Anabantaria</taxon>
        <taxon>Anabantiformes</taxon>
        <taxon>Channoidei</taxon>
        <taxon>Channidae</taxon>
        <taxon>Channa</taxon>
    </lineage>
</organism>
<proteinExistence type="predicted"/>
<evidence type="ECO:0000313" key="4">
    <source>
        <dbReference type="EMBL" id="KAK2810639.1"/>
    </source>
</evidence>